<evidence type="ECO:0000313" key="1">
    <source>
        <dbReference type="EMBL" id="GAJ18394.1"/>
    </source>
</evidence>
<dbReference type="AlphaFoldDB" id="X1ULJ4"/>
<proteinExistence type="predicted"/>
<dbReference type="EMBL" id="BARW01037825">
    <property type="protein sequence ID" value="GAJ18394.1"/>
    <property type="molecule type" value="Genomic_DNA"/>
</dbReference>
<accession>X1ULJ4</accession>
<gene>
    <name evidence="1" type="ORF">S12H4_58280</name>
</gene>
<protein>
    <submittedName>
        <fullName evidence="1">Uncharacterized protein</fullName>
    </submittedName>
</protein>
<comment type="caution">
    <text evidence="1">The sequence shown here is derived from an EMBL/GenBank/DDBJ whole genome shotgun (WGS) entry which is preliminary data.</text>
</comment>
<feature type="non-terminal residue" evidence="1">
    <location>
        <position position="51"/>
    </location>
</feature>
<reference evidence="1" key="1">
    <citation type="journal article" date="2014" name="Front. Microbiol.">
        <title>High frequency of phylogenetically diverse reductive dehalogenase-homologous genes in deep subseafloor sedimentary metagenomes.</title>
        <authorList>
            <person name="Kawai M."/>
            <person name="Futagami T."/>
            <person name="Toyoda A."/>
            <person name="Takaki Y."/>
            <person name="Nishi S."/>
            <person name="Hori S."/>
            <person name="Arai W."/>
            <person name="Tsubouchi T."/>
            <person name="Morono Y."/>
            <person name="Uchiyama I."/>
            <person name="Ito T."/>
            <person name="Fujiyama A."/>
            <person name="Inagaki F."/>
            <person name="Takami H."/>
        </authorList>
    </citation>
    <scope>NUCLEOTIDE SEQUENCE</scope>
    <source>
        <strain evidence="1">Expedition CK06-06</strain>
    </source>
</reference>
<organism evidence="1">
    <name type="scientific">marine sediment metagenome</name>
    <dbReference type="NCBI Taxonomy" id="412755"/>
    <lineage>
        <taxon>unclassified sequences</taxon>
        <taxon>metagenomes</taxon>
        <taxon>ecological metagenomes</taxon>
    </lineage>
</organism>
<name>X1ULJ4_9ZZZZ</name>
<sequence>MGTMGNRGVRYPYCSSSLMLRRILMAQRFTRKKRKRNIILALEATSIVGRT</sequence>